<feature type="transmembrane region" description="Helical" evidence="6">
    <location>
        <begin position="176"/>
        <end position="195"/>
    </location>
</feature>
<dbReference type="PANTHER" id="PTHR23525:SF1">
    <property type="entry name" value="NODULIN-LIKE DOMAIN-CONTAINING PROTEIN"/>
    <property type="match status" value="1"/>
</dbReference>
<feature type="transmembrane region" description="Helical" evidence="6">
    <location>
        <begin position="381"/>
        <end position="405"/>
    </location>
</feature>
<feature type="domain" description="Major facilitator superfamily (MFS) profile" evidence="7">
    <location>
        <begin position="17"/>
        <end position="409"/>
    </location>
</feature>
<feature type="transmembrane region" description="Helical" evidence="6">
    <location>
        <begin position="293"/>
        <end position="310"/>
    </location>
</feature>
<keyword evidence="4 6" id="KW-1133">Transmembrane helix</keyword>
<keyword evidence="5 6" id="KW-0472">Membrane</keyword>
<evidence type="ECO:0000256" key="2">
    <source>
        <dbReference type="ARBA" id="ARBA00022448"/>
    </source>
</evidence>
<name>A0A3R9FHT5_9BACI</name>
<evidence type="ECO:0000256" key="6">
    <source>
        <dbReference type="SAM" id="Phobius"/>
    </source>
</evidence>
<accession>A0A3R9FHT5</accession>
<comment type="caution">
    <text evidence="8">The sequence shown here is derived from an EMBL/GenBank/DDBJ whole genome shotgun (WGS) entry which is preliminary data.</text>
</comment>
<dbReference type="Gene3D" id="1.20.1250.20">
    <property type="entry name" value="MFS general substrate transporter like domains"/>
    <property type="match status" value="1"/>
</dbReference>
<sequence>MALYQEWAAQIKSYNRNIRLTFIANILTQVGLGIFMVIYNFYIRELGYNELVNGKVIAMTSLATAIILIPAGILSDRAGRKKLMLYGAVSTGLILFTRSIVESQSLLILFAFGTGLASAFIQVSIIPWLAENSKPEQRVHLFSIHFAAMTAANVIGSLIGGIFTDLFSMVIPELESIRYTLIIGAILFLSALIPIMRMNEHRPTRVSPGDMKEKPKRISNISSYKIILLFAVAQLMIGFGAGLVIPYLNLYFADRFMASNSLIGLVISLGQAATAVAMIIGPMVVRRLGEVKAVVVLQLLSLPFLLLTAYTEHFWLAALGFLFRQALMNAGNPIQMSLMMSKVDDSMKGLANSVNQMVFNLGWAIMGPVSTGIVLKYGSYWGYATVFSITAGLYLVGSVYFFIVFKTMGQAKSVKVNNKNSVATRFL</sequence>
<dbReference type="OrthoDB" id="9810492at2"/>
<evidence type="ECO:0000256" key="1">
    <source>
        <dbReference type="ARBA" id="ARBA00004651"/>
    </source>
</evidence>
<evidence type="ECO:0000256" key="4">
    <source>
        <dbReference type="ARBA" id="ARBA00022989"/>
    </source>
</evidence>
<feature type="transmembrane region" description="Helical" evidence="6">
    <location>
        <begin position="107"/>
        <end position="130"/>
    </location>
</feature>
<dbReference type="InterPro" id="IPR020846">
    <property type="entry name" value="MFS_dom"/>
</dbReference>
<evidence type="ECO:0000313" key="8">
    <source>
        <dbReference type="EMBL" id="RSD28332.1"/>
    </source>
</evidence>
<evidence type="ECO:0000256" key="5">
    <source>
        <dbReference type="ARBA" id="ARBA00023136"/>
    </source>
</evidence>
<keyword evidence="2" id="KW-0813">Transport</keyword>
<reference evidence="9" key="1">
    <citation type="submission" date="2018-12" db="EMBL/GenBank/DDBJ databases">
        <title>Bacillus chawlae sp. nov., Bacillus glennii sp. nov., and Bacillus saganii sp. nov. Isolated from the Vehicle Assembly Building at Kennedy Space Center where the Viking Spacecraft were Assembled.</title>
        <authorList>
            <person name="Seuylemezian A."/>
            <person name="Vaishampayan P."/>
        </authorList>
    </citation>
    <scope>NUCLEOTIDE SEQUENCE [LARGE SCALE GENOMIC DNA]</scope>
    <source>
        <strain evidence="9">DSM 13966</strain>
    </source>
</reference>
<evidence type="ECO:0000313" key="9">
    <source>
        <dbReference type="Proteomes" id="UP000279911"/>
    </source>
</evidence>
<dbReference type="InterPro" id="IPR005829">
    <property type="entry name" value="Sugar_transporter_CS"/>
</dbReference>
<dbReference type="InterPro" id="IPR011701">
    <property type="entry name" value="MFS"/>
</dbReference>
<feature type="transmembrane region" description="Helical" evidence="6">
    <location>
        <begin position="226"/>
        <end position="250"/>
    </location>
</feature>
<dbReference type="GO" id="GO:0022857">
    <property type="term" value="F:transmembrane transporter activity"/>
    <property type="evidence" value="ECO:0007669"/>
    <property type="project" value="InterPro"/>
</dbReference>
<dbReference type="SUPFAM" id="SSF103473">
    <property type="entry name" value="MFS general substrate transporter"/>
    <property type="match status" value="1"/>
</dbReference>
<dbReference type="PANTHER" id="PTHR23525">
    <property type="entry name" value="TRANSPORTER, PUTATIVE-RELATED"/>
    <property type="match status" value="1"/>
</dbReference>
<proteinExistence type="predicted"/>
<evidence type="ECO:0000256" key="3">
    <source>
        <dbReference type="ARBA" id="ARBA00022692"/>
    </source>
</evidence>
<dbReference type="Proteomes" id="UP000279911">
    <property type="component" value="Unassembled WGS sequence"/>
</dbReference>
<keyword evidence="3 6" id="KW-0812">Transmembrane</keyword>
<dbReference type="PROSITE" id="PS00216">
    <property type="entry name" value="SUGAR_TRANSPORT_1"/>
    <property type="match status" value="1"/>
</dbReference>
<dbReference type="GO" id="GO:0005886">
    <property type="term" value="C:plasma membrane"/>
    <property type="evidence" value="ECO:0007669"/>
    <property type="project" value="UniProtKB-SubCell"/>
</dbReference>
<feature type="transmembrane region" description="Helical" evidence="6">
    <location>
        <begin position="83"/>
        <end position="101"/>
    </location>
</feature>
<feature type="transmembrane region" description="Helical" evidence="6">
    <location>
        <begin position="20"/>
        <end position="42"/>
    </location>
</feature>
<dbReference type="AlphaFoldDB" id="A0A3R9FHT5"/>
<feature type="transmembrane region" description="Helical" evidence="6">
    <location>
        <begin position="142"/>
        <end position="164"/>
    </location>
</feature>
<dbReference type="Pfam" id="PF07690">
    <property type="entry name" value="MFS_1"/>
    <property type="match status" value="1"/>
</dbReference>
<dbReference type="EMBL" id="RSFW01000008">
    <property type="protein sequence ID" value="RSD28332.1"/>
    <property type="molecule type" value="Genomic_DNA"/>
</dbReference>
<dbReference type="InterPro" id="IPR036259">
    <property type="entry name" value="MFS_trans_sf"/>
</dbReference>
<dbReference type="PROSITE" id="PS50850">
    <property type="entry name" value="MFS"/>
    <property type="match status" value="1"/>
</dbReference>
<feature type="transmembrane region" description="Helical" evidence="6">
    <location>
        <begin position="54"/>
        <end position="74"/>
    </location>
</feature>
<organism evidence="8 9">
    <name type="scientific">Mesobacillus subterraneus</name>
    <dbReference type="NCBI Taxonomy" id="285983"/>
    <lineage>
        <taxon>Bacteria</taxon>
        <taxon>Bacillati</taxon>
        <taxon>Bacillota</taxon>
        <taxon>Bacilli</taxon>
        <taxon>Bacillales</taxon>
        <taxon>Bacillaceae</taxon>
        <taxon>Mesobacillus</taxon>
    </lineage>
</organism>
<comment type="subcellular location">
    <subcellularLocation>
        <location evidence="1">Cell membrane</location>
        <topology evidence="1">Multi-pass membrane protein</topology>
    </subcellularLocation>
</comment>
<evidence type="ECO:0000259" key="7">
    <source>
        <dbReference type="PROSITE" id="PS50850"/>
    </source>
</evidence>
<gene>
    <name evidence="8" type="ORF">EJA10_05465</name>
</gene>
<protein>
    <submittedName>
        <fullName evidence="8">MFS transporter</fullName>
    </submittedName>
</protein>
<dbReference type="RefSeq" id="WP_125479009.1">
    <property type="nucleotide sequence ID" value="NZ_RSFW01000008.1"/>
</dbReference>
<feature type="transmembrane region" description="Helical" evidence="6">
    <location>
        <begin position="262"/>
        <end position="281"/>
    </location>
</feature>